<name>A0AAV9IKM1_9RHOD</name>
<evidence type="ECO:0000313" key="5">
    <source>
        <dbReference type="EMBL" id="KAK4527940.1"/>
    </source>
</evidence>
<dbReference type="PANTHER" id="PTHR46765">
    <property type="entry name" value="P-LOOP CONTAINING NUCLEOSIDE TRIPHOSPHATE HYDROLASES SUPERFAMILY PROTEIN"/>
    <property type="match status" value="1"/>
</dbReference>
<reference evidence="5 6" key="1">
    <citation type="submission" date="2022-07" db="EMBL/GenBank/DDBJ databases">
        <title>Genome-wide signatures of adaptation to extreme environments.</title>
        <authorList>
            <person name="Cho C.H."/>
            <person name="Yoon H.S."/>
        </authorList>
    </citation>
    <scope>NUCLEOTIDE SEQUENCE [LARGE SCALE GENOMIC DNA]</scope>
    <source>
        <strain evidence="5 6">108.79 E11</strain>
    </source>
</reference>
<gene>
    <name evidence="5" type="ORF">GAYE_SCF46G5873</name>
</gene>
<feature type="domain" description="AAA+ ATPase" evidence="4">
    <location>
        <begin position="70"/>
        <end position="205"/>
    </location>
</feature>
<evidence type="ECO:0000259" key="4">
    <source>
        <dbReference type="SMART" id="SM00382"/>
    </source>
</evidence>
<comment type="subcellular location">
    <subcellularLocation>
        <location evidence="1">Nucleus</location>
    </subcellularLocation>
</comment>
<protein>
    <recommendedName>
        <fullName evidence="4">AAA+ ATPase domain-containing protein</fullName>
    </recommendedName>
</protein>
<dbReference type="InterPro" id="IPR003959">
    <property type="entry name" value="ATPase_AAA_core"/>
</dbReference>
<evidence type="ECO:0000313" key="6">
    <source>
        <dbReference type="Proteomes" id="UP001300502"/>
    </source>
</evidence>
<dbReference type="GO" id="GO:0005524">
    <property type="term" value="F:ATP binding"/>
    <property type="evidence" value="ECO:0007669"/>
    <property type="project" value="InterPro"/>
</dbReference>
<dbReference type="Pfam" id="PF00004">
    <property type="entry name" value="AAA"/>
    <property type="match status" value="1"/>
</dbReference>
<organism evidence="5 6">
    <name type="scientific">Galdieria yellowstonensis</name>
    <dbReference type="NCBI Taxonomy" id="3028027"/>
    <lineage>
        <taxon>Eukaryota</taxon>
        <taxon>Rhodophyta</taxon>
        <taxon>Bangiophyceae</taxon>
        <taxon>Galdieriales</taxon>
        <taxon>Galdieriaceae</taxon>
        <taxon>Galdieria</taxon>
    </lineage>
</organism>
<sequence length="584" mass="67166">MKEQRRVDNKLWVDKYRPNHITELLGDATVQRLILHLFRSWKQLLQSPPTTIHPEPLVSKRKASKALDESKNTLIVWGPPGIGKTTAIPMLLRHVGFQVHYISAAEENSWEYLFSRIEALRNKSCLFSNSSTSCIVIDDVVFTAGQTQVDKCIKILVDNAKRGFPSEAESFKNGVFVVVICEDAYSKGLATLRSFANVVYFQESDTKSLIFRTMNILKKEQLKDHNIPEEETECMKELCETAAGDIRWVMNQLQYLHSHFQYFPSAHQHMQDFKDLSRSNMVDIMKHVFTSQAKEGQLSDGYFHSLSVAEYHSLLDICPTIAIAAVETGDDLKQLTEILDWQFALYNLSHLPCSETESIVKDVGASIIKEYAQLGKKVNSMNYFHEKRMERQRIQNSVATIQELRNSWISSFARFDTTQSVAQVYPLLTCFIYYSIVNASKLTDTKRRIEAVKMISKICRCYRISVTWDSKSLLEEGMETDRKSWNFVPALSNMSYLEDASSSSQTQSPSFLETLSMLIGILENPERNLEYPTNDKENHYSFDRESLQRKDRELETSICFRFHEGHSNAILKPVTIDMFSSFQK</sequence>
<dbReference type="InterPro" id="IPR053016">
    <property type="entry name" value="CTF18-RFC_complex"/>
</dbReference>
<dbReference type="PANTHER" id="PTHR46765:SF1">
    <property type="entry name" value="P-LOOP CONTAINING NUCLEOSIDE TRIPHOSPHATE HYDROLASES SUPERFAMILY PROTEIN"/>
    <property type="match status" value="1"/>
</dbReference>
<accession>A0AAV9IKM1</accession>
<comment type="similarity">
    <text evidence="3">Belongs to the activator 1 small subunits family. CTF18 subfamily.</text>
</comment>
<dbReference type="GO" id="GO:0005634">
    <property type="term" value="C:nucleus"/>
    <property type="evidence" value="ECO:0007669"/>
    <property type="project" value="UniProtKB-SubCell"/>
</dbReference>
<dbReference type="EMBL" id="JANCYU010000057">
    <property type="protein sequence ID" value="KAK4527940.1"/>
    <property type="molecule type" value="Genomic_DNA"/>
</dbReference>
<dbReference type="InterPro" id="IPR003593">
    <property type="entry name" value="AAA+_ATPase"/>
</dbReference>
<proteinExistence type="inferred from homology"/>
<comment type="caution">
    <text evidence="5">The sequence shown here is derived from an EMBL/GenBank/DDBJ whole genome shotgun (WGS) entry which is preliminary data.</text>
</comment>
<evidence type="ECO:0000256" key="1">
    <source>
        <dbReference type="ARBA" id="ARBA00004123"/>
    </source>
</evidence>
<keyword evidence="2" id="KW-0539">Nucleus</keyword>
<evidence type="ECO:0000256" key="2">
    <source>
        <dbReference type="ARBA" id="ARBA00023242"/>
    </source>
</evidence>
<dbReference type="InterPro" id="IPR027417">
    <property type="entry name" value="P-loop_NTPase"/>
</dbReference>
<dbReference type="Proteomes" id="UP001300502">
    <property type="component" value="Unassembled WGS sequence"/>
</dbReference>
<dbReference type="SMART" id="SM00382">
    <property type="entry name" value="AAA"/>
    <property type="match status" value="1"/>
</dbReference>
<dbReference type="Gene3D" id="3.40.50.300">
    <property type="entry name" value="P-loop containing nucleotide triphosphate hydrolases"/>
    <property type="match status" value="1"/>
</dbReference>
<keyword evidence="6" id="KW-1185">Reference proteome</keyword>
<dbReference type="GO" id="GO:0016887">
    <property type="term" value="F:ATP hydrolysis activity"/>
    <property type="evidence" value="ECO:0007669"/>
    <property type="project" value="InterPro"/>
</dbReference>
<dbReference type="AlphaFoldDB" id="A0AAV9IKM1"/>
<dbReference type="SUPFAM" id="SSF52540">
    <property type="entry name" value="P-loop containing nucleoside triphosphate hydrolases"/>
    <property type="match status" value="1"/>
</dbReference>
<evidence type="ECO:0000256" key="3">
    <source>
        <dbReference type="ARBA" id="ARBA00043975"/>
    </source>
</evidence>